<accession>A0A240EIW1</accession>
<dbReference type="EMBL" id="OANU01000015">
    <property type="protein sequence ID" value="SNX47895.1"/>
    <property type="molecule type" value="Genomic_DNA"/>
</dbReference>
<organism evidence="1 2">
    <name type="scientific">Vibrio thalassae</name>
    <dbReference type="NCBI Taxonomy" id="1243014"/>
    <lineage>
        <taxon>Bacteria</taxon>
        <taxon>Pseudomonadati</taxon>
        <taxon>Pseudomonadota</taxon>
        <taxon>Gammaproteobacteria</taxon>
        <taxon>Vibrionales</taxon>
        <taxon>Vibrionaceae</taxon>
        <taxon>Vibrio</taxon>
    </lineage>
</organism>
<name>A0A240EIW1_9VIBR</name>
<evidence type="ECO:0008006" key="3">
    <source>
        <dbReference type="Google" id="ProtNLM"/>
    </source>
</evidence>
<protein>
    <recommendedName>
        <fullName evidence="3">Lipoprotein</fullName>
    </recommendedName>
</protein>
<dbReference type="OrthoDB" id="5911709at2"/>
<dbReference type="RefSeq" id="WP_096993122.1">
    <property type="nucleotide sequence ID" value="NZ_JBHSII010000006.1"/>
</dbReference>
<dbReference type="Proteomes" id="UP000219336">
    <property type="component" value="Unassembled WGS sequence"/>
</dbReference>
<dbReference type="PROSITE" id="PS51257">
    <property type="entry name" value="PROKAR_LIPOPROTEIN"/>
    <property type="match status" value="1"/>
</dbReference>
<evidence type="ECO:0000313" key="1">
    <source>
        <dbReference type="EMBL" id="SNX47895.1"/>
    </source>
</evidence>
<dbReference type="AlphaFoldDB" id="A0A240EIW1"/>
<evidence type="ECO:0000313" key="2">
    <source>
        <dbReference type="Proteomes" id="UP000219336"/>
    </source>
</evidence>
<proteinExistence type="predicted"/>
<reference evidence="2" key="1">
    <citation type="submission" date="2016-06" db="EMBL/GenBank/DDBJ databases">
        <authorList>
            <person name="Rodrigo-Torres L."/>
            <person name="Arahal R.D."/>
            <person name="Lucena T."/>
        </authorList>
    </citation>
    <scope>NUCLEOTIDE SEQUENCE [LARGE SCALE GENOMIC DNA]</scope>
    <source>
        <strain evidence="2">CECT8203</strain>
    </source>
</reference>
<gene>
    <name evidence="1" type="ORF">VTH8203_01510</name>
</gene>
<keyword evidence="2" id="KW-1185">Reference proteome</keyword>
<sequence length="265" mass="28321">MVHFKELYCVLMLTLLVGCGGGSSGSSSSSANSEDSVTRYSSDYAVSDLQAFFNLSATSSSEAEVTGYVLGNDDLYVTLADGDELVVTVDNVPQPLLLSKDEVVEGSGSYGGEYYAATTSALATEYKVSFVRGGVEISQLTANELPLPFDPIVSLTNEVVDVSFSPEAGYTYSYSGEQLSCSNGVETNVRIVAPDINNGEHLLNSGSYNKTLNEIFGQTQAQLTQGFDSCIFEMDIIASKDSLPPQTNGQLTLDVAQKRKIKIEL</sequence>